<dbReference type="GO" id="GO:0004674">
    <property type="term" value="F:protein serine/threonine kinase activity"/>
    <property type="evidence" value="ECO:0007669"/>
    <property type="project" value="UniProtKB-KW"/>
</dbReference>
<organism evidence="13 14">
    <name type="scientific">Thecamonas trahens ATCC 50062</name>
    <dbReference type="NCBI Taxonomy" id="461836"/>
    <lineage>
        <taxon>Eukaryota</taxon>
        <taxon>Apusozoa</taxon>
        <taxon>Apusomonadida</taxon>
        <taxon>Apusomonadidae</taxon>
        <taxon>Thecamonas</taxon>
    </lineage>
</organism>
<dbReference type="PANTHER" id="PTHR48013">
    <property type="entry name" value="DUAL SPECIFICITY MITOGEN-ACTIVATED PROTEIN KINASE KINASE 5-RELATED"/>
    <property type="match status" value="1"/>
</dbReference>
<keyword evidence="1" id="KW-0723">Serine/threonine-protein kinase</keyword>
<evidence type="ECO:0000256" key="6">
    <source>
        <dbReference type="ARBA" id="ARBA00038035"/>
    </source>
</evidence>
<evidence type="ECO:0000256" key="3">
    <source>
        <dbReference type="ARBA" id="ARBA00022741"/>
    </source>
</evidence>
<dbReference type="InterPro" id="IPR011009">
    <property type="entry name" value="Kinase-like_dom_sf"/>
</dbReference>
<gene>
    <name evidence="13" type="ORF">AMSG_01440</name>
</gene>
<evidence type="ECO:0000256" key="4">
    <source>
        <dbReference type="ARBA" id="ARBA00022777"/>
    </source>
</evidence>
<comment type="similarity">
    <text evidence="6">Belongs to the protein kinase superfamily. STE Ser/Thr protein kinase family. MAP kinase kinase subfamily.</text>
</comment>
<evidence type="ECO:0000313" key="13">
    <source>
        <dbReference type="EMBL" id="KNC54584.1"/>
    </source>
</evidence>
<dbReference type="FunFam" id="3.30.200.20:FF:000040">
    <property type="entry name" value="Dual specificity mitogen-activated protein kinase kinase"/>
    <property type="match status" value="1"/>
</dbReference>
<evidence type="ECO:0000256" key="11">
    <source>
        <dbReference type="SAM" id="MobiDB-lite"/>
    </source>
</evidence>
<feature type="compositionally biased region" description="Pro residues" evidence="11">
    <location>
        <begin position="263"/>
        <end position="278"/>
    </location>
</feature>
<dbReference type="eggNOG" id="KOG0581">
    <property type="taxonomic scope" value="Eukaryota"/>
</dbReference>
<dbReference type="Gene3D" id="1.10.510.10">
    <property type="entry name" value="Transferase(Phosphotransferase) domain 1"/>
    <property type="match status" value="1"/>
</dbReference>
<keyword evidence="5" id="KW-0067">ATP-binding</keyword>
<dbReference type="InterPro" id="IPR008271">
    <property type="entry name" value="Ser/Thr_kinase_AS"/>
</dbReference>
<dbReference type="Proteomes" id="UP000054408">
    <property type="component" value="Unassembled WGS sequence"/>
</dbReference>
<dbReference type="GO" id="GO:0005524">
    <property type="term" value="F:ATP binding"/>
    <property type="evidence" value="ECO:0007669"/>
    <property type="project" value="UniProtKB-KW"/>
</dbReference>
<name>A0A0L0DQL7_THETB</name>
<dbReference type="Gene3D" id="3.30.200.20">
    <property type="entry name" value="Phosphorylase Kinase, domain 1"/>
    <property type="match status" value="1"/>
</dbReference>
<dbReference type="SMART" id="SM00220">
    <property type="entry name" value="S_TKc"/>
    <property type="match status" value="1"/>
</dbReference>
<evidence type="ECO:0000256" key="7">
    <source>
        <dbReference type="ARBA" id="ARBA00038999"/>
    </source>
</evidence>
<keyword evidence="2" id="KW-0808">Transferase</keyword>
<dbReference type="GO" id="GO:0004708">
    <property type="term" value="F:MAP kinase kinase activity"/>
    <property type="evidence" value="ECO:0007669"/>
    <property type="project" value="UniProtKB-EC"/>
</dbReference>
<dbReference type="AlphaFoldDB" id="A0A0L0DQL7"/>
<sequence length="947" mass="99068">MPAAPEDGDGNGHECTCSASEFVIDVAQSGAGQGRIMRVWGCDEKKAGESKVIWSCGADHVDWNAFAAARRFPRGFVESGRGHIHVPFQPVDDDEVVGGVIIPFVCGAKRALCRVATPPGQVAGSLCSWMITPGSGAETLVRSTSETQLDVLRHALLSVFPPESEDAREALAAVSEATSLDAALNYLMALPPLPDTEADRALTAIVLRSKGPSPRDDVAAGAESENAGDSGGDGGRPGPVTIPGSEACALEATLAASPGSPHSSPPRPPLLTVPPPPTFESLIVPEQEQLYRLSPVASGDDATLEELMQQLADGQQKSVRASSGSPHSFTEARTAKVASLEHKMAITPLAVDVKRGAAAIPVDVAAAVAQAEAGKRAGLAELAPLSDGSETGLAPLGPRARRLPVAGRAISRPGFKVPSLALVGSSSGSSGPQSVGPRAVRIDEAGSESASNEPPRRTFSLQPLAVKPFEGVRAIRTDAGRERHAEPASGGLSPGLASILGKAAKTTPLADETDDDLLDLINISDDDDAALFEASDTGTLSGALMSGGSGRSSELVSSRGTLEDVENGLRMTPFGFSMLSESCGHTEAMFSPRVTPRLLERFEAKWGQLSERPVAQGLGSGASNGEGGVSGGGKATAGGVRGVAFNELEILGKLGKGASGTVFKVRHIPSGELMAEKTIPLATNPDIRKRIARELRVLARCDSPFIVQFKGAFFSEGSIKVCMQYMDRGSLRDLYAAVGSVPEPALAAFALSITEGLHYLKTRLNVMHRDVKPENVLVNSAGEVKLCDFGVCVNLVNSLASSVIGTQLYFAPERLSHTSEGPAPYTVQADVWCMGLLLAEVALGEFPYPPREHGPDWTPPTVGAPPPSLSIMELLYFFLNADSPSLPSPAYSEQARSFINACLMKDGKARPTPSELLKHPFIAANAFPDFHLGEWLSKVYDGDSASA</sequence>
<dbReference type="RefSeq" id="XP_013761493.1">
    <property type="nucleotide sequence ID" value="XM_013906039.1"/>
</dbReference>
<dbReference type="PANTHER" id="PTHR48013:SF9">
    <property type="entry name" value="DUAL SPECIFICITY MITOGEN-ACTIVATED PROTEIN KINASE KINASE 5"/>
    <property type="match status" value="1"/>
</dbReference>
<dbReference type="Pfam" id="PF00069">
    <property type="entry name" value="Pkinase"/>
    <property type="match status" value="1"/>
</dbReference>
<evidence type="ECO:0000313" key="14">
    <source>
        <dbReference type="Proteomes" id="UP000054408"/>
    </source>
</evidence>
<evidence type="ECO:0000259" key="12">
    <source>
        <dbReference type="PROSITE" id="PS50011"/>
    </source>
</evidence>
<comment type="catalytic activity">
    <reaction evidence="10">
        <text>L-tyrosyl-[protein] + ATP = O-phospho-L-tyrosyl-[protein] + ADP + H(+)</text>
        <dbReference type="Rhea" id="RHEA:10596"/>
        <dbReference type="Rhea" id="RHEA-COMP:10136"/>
        <dbReference type="Rhea" id="RHEA-COMP:20101"/>
        <dbReference type="ChEBI" id="CHEBI:15378"/>
        <dbReference type="ChEBI" id="CHEBI:30616"/>
        <dbReference type="ChEBI" id="CHEBI:46858"/>
        <dbReference type="ChEBI" id="CHEBI:61978"/>
        <dbReference type="ChEBI" id="CHEBI:456216"/>
        <dbReference type="EC" id="2.7.12.2"/>
    </reaction>
</comment>
<feature type="domain" description="Protein kinase" evidence="12">
    <location>
        <begin position="648"/>
        <end position="922"/>
    </location>
</feature>
<dbReference type="PROSITE" id="PS50011">
    <property type="entry name" value="PROTEIN_KINASE_DOM"/>
    <property type="match status" value="1"/>
</dbReference>
<evidence type="ECO:0000256" key="2">
    <source>
        <dbReference type="ARBA" id="ARBA00022679"/>
    </source>
</evidence>
<feature type="region of interest" description="Disordered" evidence="11">
    <location>
        <begin position="444"/>
        <end position="463"/>
    </location>
</feature>
<keyword evidence="4 13" id="KW-0418">Kinase</keyword>
<evidence type="ECO:0000256" key="1">
    <source>
        <dbReference type="ARBA" id="ARBA00022527"/>
    </source>
</evidence>
<dbReference type="SUPFAM" id="SSF56112">
    <property type="entry name" value="Protein kinase-like (PK-like)"/>
    <property type="match status" value="1"/>
</dbReference>
<feature type="region of interest" description="Disordered" evidence="11">
    <location>
        <begin position="540"/>
        <end position="559"/>
    </location>
</feature>
<dbReference type="PROSITE" id="PS00108">
    <property type="entry name" value="PROTEIN_KINASE_ST"/>
    <property type="match status" value="1"/>
</dbReference>
<proteinExistence type="inferred from homology"/>
<dbReference type="EMBL" id="GL349438">
    <property type="protein sequence ID" value="KNC54584.1"/>
    <property type="molecule type" value="Genomic_DNA"/>
</dbReference>
<dbReference type="STRING" id="461836.A0A0L0DQL7"/>
<comment type="catalytic activity">
    <reaction evidence="9">
        <text>L-threonyl-[protein] + ATP = O-phospho-L-threonyl-[protein] + ADP + H(+)</text>
        <dbReference type="Rhea" id="RHEA:46608"/>
        <dbReference type="Rhea" id="RHEA-COMP:11060"/>
        <dbReference type="Rhea" id="RHEA-COMP:11605"/>
        <dbReference type="ChEBI" id="CHEBI:15378"/>
        <dbReference type="ChEBI" id="CHEBI:30013"/>
        <dbReference type="ChEBI" id="CHEBI:30616"/>
        <dbReference type="ChEBI" id="CHEBI:61977"/>
        <dbReference type="ChEBI" id="CHEBI:456216"/>
        <dbReference type="EC" id="2.7.12.2"/>
    </reaction>
</comment>
<evidence type="ECO:0000256" key="10">
    <source>
        <dbReference type="ARBA" id="ARBA00051693"/>
    </source>
</evidence>
<keyword evidence="14" id="KW-1185">Reference proteome</keyword>
<evidence type="ECO:0000256" key="9">
    <source>
        <dbReference type="ARBA" id="ARBA00049299"/>
    </source>
</evidence>
<dbReference type="OrthoDB" id="10252354at2759"/>
<reference evidence="13 14" key="1">
    <citation type="submission" date="2010-05" db="EMBL/GenBank/DDBJ databases">
        <title>The Genome Sequence of Thecamonas trahens ATCC 50062.</title>
        <authorList>
            <consortium name="The Broad Institute Genome Sequencing Platform"/>
            <person name="Russ C."/>
            <person name="Cuomo C."/>
            <person name="Shea T."/>
            <person name="Young S.K."/>
            <person name="Zeng Q."/>
            <person name="Koehrsen M."/>
            <person name="Haas B."/>
            <person name="Borodovsky M."/>
            <person name="Guigo R."/>
            <person name="Alvarado L."/>
            <person name="Berlin A."/>
            <person name="Bochicchio J."/>
            <person name="Borenstein D."/>
            <person name="Chapman S."/>
            <person name="Chen Z."/>
            <person name="Freedman E."/>
            <person name="Gellesch M."/>
            <person name="Goldberg J."/>
            <person name="Griggs A."/>
            <person name="Gujja S."/>
            <person name="Heilman E."/>
            <person name="Heiman D."/>
            <person name="Hepburn T."/>
            <person name="Howarth C."/>
            <person name="Jen D."/>
            <person name="Larson L."/>
            <person name="Mehta T."/>
            <person name="Park D."/>
            <person name="Pearson M."/>
            <person name="Roberts A."/>
            <person name="Saif S."/>
            <person name="Shenoy N."/>
            <person name="Sisk P."/>
            <person name="Stolte C."/>
            <person name="Sykes S."/>
            <person name="Thomson T."/>
            <person name="Walk T."/>
            <person name="White J."/>
            <person name="Yandava C."/>
            <person name="Burger G."/>
            <person name="Gray M.W."/>
            <person name="Holland P.W.H."/>
            <person name="King N."/>
            <person name="Lang F.B.F."/>
            <person name="Roger A.J."/>
            <person name="Ruiz-Trillo I."/>
            <person name="Lander E."/>
            <person name="Nusbaum C."/>
        </authorList>
    </citation>
    <scope>NUCLEOTIDE SEQUENCE [LARGE SCALE GENOMIC DNA]</scope>
    <source>
        <strain evidence="13 14">ATCC 50062</strain>
    </source>
</reference>
<dbReference type="GeneID" id="25561190"/>
<accession>A0A0L0DQL7</accession>
<evidence type="ECO:0000256" key="5">
    <source>
        <dbReference type="ARBA" id="ARBA00022840"/>
    </source>
</evidence>
<comment type="catalytic activity">
    <reaction evidence="8">
        <text>L-seryl-[protein] + ATP = O-phospho-L-seryl-[protein] + ADP + H(+)</text>
        <dbReference type="Rhea" id="RHEA:17989"/>
        <dbReference type="Rhea" id="RHEA-COMP:9863"/>
        <dbReference type="Rhea" id="RHEA-COMP:11604"/>
        <dbReference type="ChEBI" id="CHEBI:15378"/>
        <dbReference type="ChEBI" id="CHEBI:29999"/>
        <dbReference type="ChEBI" id="CHEBI:30616"/>
        <dbReference type="ChEBI" id="CHEBI:83421"/>
        <dbReference type="ChEBI" id="CHEBI:456216"/>
        <dbReference type="EC" id="2.7.12.2"/>
    </reaction>
</comment>
<evidence type="ECO:0000256" key="8">
    <source>
        <dbReference type="ARBA" id="ARBA00049014"/>
    </source>
</evidence>
<keyword evidence="3" id="KW-0547">Nucleotide-binding</keyword>
<feature type="region of interest" description="Disordered" evidence="11">
    <location>
        <begin position="208"/>
        <end position="280"/>
    </location>
</feature>
<dbReference type="EC" id="2.7.12.2" evidence="7"/>
<protein>
    <recommendedName>
        <fullName evidence="7">mitogen-activated protein kinase kinase</fullName>
        <ecNumber evidence="7">2.7.12.2</ecNumber>
    </recommendedName>
</protein>
<dbReference type="InterPro" id="IPR000719">
    <property type="entry name" value="Prot_kinase_dom"/>
</dbReference>